<evidence type="ECO:0000313" key="1">
    <source>
        <dbReference type="EMBL" id="TEB20380.1"/>
    </source>
</evidence>
<evidence type="ECO:0000313" key="2">
    <source>
        <dbReference type="Proteomes" id="UP000298030"/>
    </source>
</evidence>
<proteinExistence type="predicted"/>
<name>A0A4Y7SFD3_COPMI</name>
<dbReference type="STRING" id="71717.A0A4Y7SFD3"/>
<organism evidence="1 2">
    <name type="scientific">Coprinellus micaceus</name>
    <name type="common">Glistening ink-cap mushroom</name>
    <name type="synonym">Coprinus micaceus</name>
    <dbReference type="NCBI Taxonomy" id="71717"/>
    <lineage>
        <taxon>Eukaryota</taxon>
        <taxon>Fungi</taxon>
        <taxon>Dikarya</taxon>
        <taxon>Basidiomycota</taxon>
        <taxon>Agaricomycotina</taxon>
        <taxon>Agaricomycetes</taxon>
        <taxon>Agaricomycetidae</taxon>
        <taxon>Agaricales</taxon>
        <taxon>Agaricineae</taxon>
        <taxon>Psathyrellaceae</taxon>
        <taxon>Coprinellus</taxon>
    </lineage>
</organism>
<dbReference type="OrthoDB" id="3048892at2759"/>
<comment type="caution">
    <text evidence="1">The sequence shown here is derived from an EMBL/GenBank/DDBJ whole genome shotgun (WGS) entry which is preliminary data.</text>
</comment>
<dbReference type="Proteomes" id="UP000298030">
    <property type="component" value="Unassembled WGS sequence"/>
</dbReference>
<feature type="non-terminal residue" evidence="1">
    <location>
        <position position="1"/>
    </location>
</feature>
<reference evidence="1 2" key="1">
    <citation type="journal article" date="2019" name="Nat. Ecol. Evol.">
        <title>Megaphylogeny resolves global patterns of mushroom evolution.</title>
        <authorList>
            <person name="Varga T."/>
            <person name="Krizsan K."/>
            <person name="Foldi C."/>
            <person name="Dima B."/>
            <person name="Sanchez-Garcia M."/>
            <person name="Sanchez-Ramirez S."/>
            <person name="Szollosi G.J."/>
            <person name="Szarkandi J.G."/>
            <person name="Papp V."/>
            <person name="Albert L."/>
            <person name="Andreopoulos W."/>
            <person name="Angelini C."/>
            <person name="Antonin V."/>
            <person name="Barry K.W."/>
            <person name="Bougher N.L."/>
            <person name="Buchanan P."/>
            <person name="Buyck B."/>
            <person name="Bense V."/>
            <person name="Catcheside P."/>
            <person name="Chovatia M."/>
            <person name="Cooper J."/>
            <person name="Damon W."/>
            <person name="Desjardin D."/>
            <person name="Finy P."/>
            <person name="Geml J."/>
            <person name="Haridas S."/>
            <person name="Hughes K."/>
            <person name="Justo A."/>
            <person name="Karasinski D."/>
            <person name="Kautmanova I."/>
            <person name="Kiss B."/>
            <person name="Kocsube S."/>
            <person name="Kotiranta H."/>
            <person name="LaButti K.M."/>
            <person name="Lechner B.E."/>
            <person name="Liimatainen K."/>
            <person name="Lipzen A."/>
            <person name="Lukacs Z."/>
            <person name="Mihaltcheva S."/>
            <person name="Morgado L.N."/>
            <person name="Niskanen T."/>
            <person name="Noordeloos M.E."/>
            <person name="Ohm R.A."/>
            <person name="Ortiz-Santana B."/>
            <person name="Ovrebo C."/>
            <person name="Racz N."/>
            <person name="Riley R."/>
            <person name="Savchenko A."/>
            <person name="Shiryaev A."/>
            <person name="Soop K."/>
            <person name="Spirin V."/>
            <person name="Szebenyi C."/>
            <person name="Tomsovsky M."/>
            <person name="Tulloss R.E."/>
            <person name="Uehling J."/>
            <person name="Grigoriev I.V."/>
            <person name="Vagvolgyi C."/>
            <person name="Papp T."/>
            <person name="Martin F.M."/>
            <person name="Miettinen O."/>
            <person name="Hibbett D.S."/>
            <person name="Nagy L.G."/>
        </authorList>
    </citation>
    <scope>NUCLEOTIDE SEQUENCE [LARGE SCALE GENOMIC DNA]</scope>
    <source>
        <strain evidence="1 2">FP101781</strain>
    </source>
</reference>
<keyword evidence="2" id="KW-1185">Reference proteome</keyword>
<gene>
    <name evidence="1" type="ORF">FA13DRAFT_1592018</name>
</gene>
<protein>
    <submittedName>
        <fullName evidence="1">Uncharacterized protein</fullName>
    </submittedName>
</protein>
<dbReference type="AlphaFoldDB" id="A0A4Y7SFD3"/>
<feature type="non-terminal residue" evidence="1">
    <location>
        <position position="208"/>
    </location>
</feature>
<dbReference type="EMBL" id="QPFP01000143">
    <property type="protein sequence ID" value="TEB20380.1"/>
    <property type="molecule type" value="Genomic_DNA"/>
</dbReference>
<sequence>FDLYSTPPPDVRYSAQYFDGLDFNTAFKLQPVYPVVEPSGSIRSWVFDTLTPTDVASASVLPREHIPNLEDLLPITGQLENAFKQGSRSVQAQLVVGGVVQNVVWHFVKIRLFIAINNNQVPVLFSSRLWQHIEEDSVLSGFWHPRFQNLCIHARIVGFVSTLYPAWKCGYLLGEEWVEEDVANTLAEFTYLKNAHSDNPANVLILPT</sequence>
<accession>A0A4Y7SFD3</accession>